<dbReference type="FunFam" id="3.40.605.10:FF:000026">
    <property type="entry name" value="Aldehyde dehydrogenase, putative"/>
    <property type="match status" value="1"/>
</dbReference>
<evidence type="ECO:0000256" key="3">
    <source>
        <dbReference type="PROSITE-ProRule" id="PRU10007"/>
    </source>
</evidence>
<dbReference type="InterPro" id="IPR016161">
    <property type="entry name" value="Ald_DH/histidinol_DH"/>
</dbReference>
<dbReference type="InterPro" id="IPR015590">
    <property type="entry name" value="Aldehyde_DH_dom"/>
</dbReference>
<dbReference type="AlphaFoldDB" id="A0A7S4DVL5"/>
<dbReference type="PROSITE" id="PS00070">
    <property type="entry name" value="ALDEHYDE_DEHYDR_CYS"/>
    <property type="match status" value="1"/>
</dbReference>
<reference evidence="6" key="1">
    <citation type="submission" date="2021-01" db="EMBL/GenBank/DDBJ databases">
        <authorList>
            <person name="Corre E."/>
            <person name="Pelletier E."/>
            <person name="Niang G."/>
            <person name="Scheremetjew M."/>
            <person name="Finn R."/>
            <person name="Kale V."/>
            <person name="Holt S."/>
            <person name="Cochrane G."/>
            <person name="Meng A."/>
            <person name="Brown T."/>
            <person name="Cohen L."/>
        </authorList>
    </citation>
    <scope>NUCLEOTIDE SEQUENCE</scope>
    <source>
        <strain evidence="6">CCCM811</strain>
    </source>
</reference>
<dbReference type="Gene3D" id="3.40.309.10">
    <property type="entry name" value="Aldehyde Dehydrogenase, Chain A, domain 2"/>
    <property type="match status" value="1"/>
</dbReference>
<feature type="domain" description="Aldehyde dehydrogenase" evidence="5">
    <location>
        <begin position="102"/>
        <end position="567"/>
    </location>
</feature>
<gene>
    <name evidence="6" type="ORF">LGLO00237_LOCUS25311</name>
</gene>
<dbReference type="SUPFAM" id="SSF53720">
    <property type="entry name" value="ALDH-like"/>
    <property type="match status" value="1"/>
</dbReference>
<evidence type="ECO:0000256" key="2">
    <source>
        <dbReference type="ARBA" id="ARBA00023002"/>
    </source>
</evidence>
<proteinExistence type="inferred from homology"/>
<dbReference type="FunFam" id="3.40.605.10:FF:000050">
    <property type="entry name" value="Aldehyde dehydrogenase, mitochondrial"/>
    <property type="match status" value="1"/>
</dbReference>
<dbReference type="InterPro" id="IPR016162">
    <property type="entry name" value="Ald_DH_N"/>
</dbReference>
<dbReference type="PANTHER" id="PTHR11699">
    <property type="entry name" value="ALDEHYDE DEHYDROGENASE-RELATED"/>
    <property type="match status" value="1"/>
</dbReference>
<protein>
    <recommendedName>
        <fullName evidence="5">Aldehyde dehydrogenase domain-containing protein</fullName>
    </recommendedName>
</protein>
<organism evidence="6">
    <name type="scientific">Lotharella globosa</name>
    <dbReference type="NCBI Taxonomy" id="91324"/>
    <lineage>
        <taxon>Eukaryota</taxon>
        <taxon>Sar</taxon>
        <taxon>Rhizaria</taxon>
        <taxon>Cercozoa</taxon>
        <taxon>Chlorarachniophyceae</taxon>
        <taxon>Lotharella</taxon>
    </lineage>
</organism>
<dbReference type="EMBL" id="HBIV01035432">
    <property type="protein sequence ID" value="CAE0673606.1"/>
    <property type="molecule type" value="Transcribed_RNA"/>
</dbReference>
<dbReference type="InterPro" id="IPR016163">
    <property type="entry name" value="Ald_DH_C"/>
</dbReference>
<feature type="active site" evidence="3">
    <location>
        <position position="339"/>
    </location>
</feature>
<name>A0A7S4DVL5_9EUKA</name>
<dbReference type="InterPro" id="IPR016160">
    <property type="entry name" value="Ald_DH_CS_CYS"/>
</dbReference>
<sequence length="577" mass="63264">MSDRDVAESVVMIHQFLKEQGYGASAKALRKDFKKMFASELPVSNGNGLTRTRRSKRKAGSYDSMFRKKTRYGDDDDDEVNGFDEKTGELPIHTKLFINNKFVESISGRTFETVNPATGEVICDVDWASKADVDAAVRAAKKAFPTWSTSSGPYRRDLLLKLADLMEKHKKRLAEVEALDNGKPYQVALNIDLVLAIKCYRYYAGWADKLMGETMPIEGKYLCYTRREALGICGQITPWNFPILMQAWKLAPALACGCCVIHKPSEKTPLTGLMIAALAKEAGFPAGVISVLNGDGPVTGEAITRHDKIDKVAFTGSTGVGRRIMKAAAETNLKRVTLELGGKSPLIVCNDADLDQAVAAGQLGLFLNSGQCCIASSRIYVQDEVYDAYVKKAVAFAKKRRLVDPMDDGHKDILAIQGPQVDKLQFDRVMSYIEQGKREGARLACGGVRSGTRGYYVMPTVFADVEDDMKIAKEEIFGPVMVIMRFSTLEEAIKRANNSEYGLGAGIMTRDPAKALATAHRLQAGTVYVNCYNVFDASAPFGGFKQSGQGRELGPYGLDNYSEVKTVIVELGSAKFD</sequence>
<dbReference type="FunFam" id="3.40.309.10:FF:000001">
    <property type="entry name" value="Mitochondrial aldehyde dehydrogenase 2"/>
    <property type="match status" value="1"/>
</dbReference>
<dbReference type="Pfam" id="PF00171">
    <property type="entry name" value="Aldedh"/>
    <property type="match status" value="1"/>
</dbReference>
<dbReference type="Gene3D" id="3.40.605.10">
    <property type="entry name" value="Aldehyde Dehydrogenase, Chain A, domain 1"/>
    <property type="match status" value="1"/>
</dbReference>
<dbReference type="PROSITE" id="PS00687">
    <property type="entry name" value="ALDEHYDE_DEHYDR_GLU"/>
    <property type="match status" value="1"/>
</dbReference>
<dbReference type="InterPro" id="IPR006594">
    <property type="entry name" value="LisH"/>
</dbReference>
<dbReference type="InterPro" id="IPR029510">
    <property type="entry name" value="Ald_DH_CS_GLU"/>
</dbReference>
<dbReference type="CDD" id="cd07091">
    <property type="entry name" value="ALDH_F1-2_Ald2-like"/>
    <property type="match status" value="1"/>
</dbReference>
<keyword evidence="2 4" id="KW-0560">Oxidoreductase</keyword>
<dbReference type="PROSITE" id="PS50896">
    <property type="entry name" value="LISH"/>
    <property type="match status" value="1"/>
</dbReference>
<dbReference type="GO" id="GO:0016620">
    <property type="term" value="F:oxidoreductase activity, acting on the aldehyde or oxo group of donors, NAD or NADP as acceptor"/>
    <property type="evidence" value="ECO:0007669"/>
    <property type="project" value="InterPro"/>
</dbReference>
<comment type="similarity">
    <text evidence="1 4">Belongs to the aldehyde dehydrogenase family.</text>
</comment>
<accession>A0A7S4DVL5</accession>
<evidence type="ECO:0000259" key="5">
    <source>
        <dbReference type="Pfam" id="PF00171"/>
    </source>
</evidence>
<evidence type="ECO:0000256" key="4">
    <source>
        <dbReference type="RuleBase" id="RU003345"/>
    </source>
</evidence>
<evidence type="ECO:0000256" key="1">
    <source>
        <dbReference type="ARBA" id="ARBA00009986"/>
    </source>
</evidence>
<evidence type="ECO:0000313" key="6">
    <source>
        <dbReference type="EMBL" id="CAE0673606.1"/>
    </source>
</evidence>